<reference evidence="3" key="1">
    <citation type="submission" date="2017-04" db="EMBL/GenBank/DDBJ databases">
        <authorList>
            <person name="Varghese N."/>
            <person name="Submissions S."/>
        </authorList>
    </citation>
    <scope>NUCLEOTIDE SEQUENCE [LARGE SCALE GENOMIC DNA]</scope>
    <source>
        <strain evidence="3">USBA 82</strain>
    </source>
</reference>
<keyword evidence="1" id="KW-0732">Signal</keyword>
<protein>
    <submittedName>
        <fullName evidence="2">Uncharacterized protein</fullName>
    </submittedName>
</protein>
<dbReference type="SUPFAM" id="SSF75011">
    <property type="entry name" value="3-carboxy-cis,cis-mucoante lactonizing enzyme"/>
    <property type="match status" value="1"/>
</dbReference>
<name>A0A1X7I5Y8_9BACT</name>
<evidence type="ECO:0000256" key="1">
    <source>
        <dbReference type="SAM" id="SignalP"/>
    </source>
</evidence>
<feature type="chain" id="PRO_5012869271" evidence="1">
    <location>
        <begin position="22"/>
        <end position="609"/>
    </location>
</feature>
<accession>A0A1X7I5Y8</accession>
<evidence type="ECO:0000313" key="2">
    <source>
        <dbReference type="EMBL" id="SMG09213.1"/>
    </source>
</evidence>
<dbReference type="SUPFAM" id="SSF48452">
    <property type="entry name" value="TPR-like"/>
    <property type="match status" value="1"/>
</dbReference>
<sequence>MRFLGVLFFCASLLISRPAFSQELVQPPQTDRLGSEKLFFEAYKALLDRRYWDAEELTDMSLSADPYNIDGYLLRALIRQNKGDLNGSMTDLRSYLEVRPRDHTAKKILSAIEEVYSNDSRYNPTDYAGYKQPLKLFFELSPRTSVGTIGLSDGSSFGSKVGLADSLADQVQILEPGRMRNIAFSGPSDLLFLSYSRFVVLGKDGALVEFEDQGEEFVTIRSGDVRSGSDSVAFLSSSVLAVSSPLGRKIDFYSYPDLNSLGSWSPEEGDLFEPRGIAARGGTLAISDRRNDRVYLLSWGKEVPYISLEVSTPRSVIWGPTGDLLVLSDNGFLSVFSMDMSKEWLEVDRIAVPEALCLLKSQDRIFLISSDGRDITVLEAVPGKKEGLILATGLFGPKTDTINEDTGQVVEVSVSLSSPFTSYIHSQRGVLSSVWQDTMKGGRIFEAKGRDLTAVIVAPENRYKFNGDLWDSVSEIGELERSVRKIWEQNPGFSQIVVDSEIQANEDDFLWLFNFCKINGVSLSVWGTKTPSDFLISVLENTGGNVYYSESLSDGDLKGLKTKSFVFNIFYPETISSSGYPSKNMLSTIADFGMISYRGWLPIWPDMLR</sequence>
<dbReference type="InterPro" id="IPR011990">
    <property type="entry name" value="TPR-like_helical_dom_sf"/>
</dbReference>
<dbReference type="AlphaFoldDB" id="A0A1X7I5Y8"/>
<dbReference type="Proteomes" id="UP000193355">
    <property type="component" value="Unassembled WGS sequence"/>
</dbReference>
<dbReference type="Gene3D" id="1.25.40.10">
    <property type="entry name" value="Tetratricopeptide repeat domain"/>
    <property type="match status" value="1"/>
</dbReference>
<organism evidence="2 3">
    <name type="scientific">Dethiosulfovibrio salsuginis</name>
    <dbReference type="NCBI Taxonomy" id="561720"/>
    <lineage>
        <taxon>Bacteria</taxon>
        <taxon>Thermotogati</taxon>
        <taxon>Synergistota</taxon>
        <taxon>Synergistia</taxon>
        <taxon>Synergistales</taxon>
        <taxon>Dethiosulfovibrionaceae</taxon>
        <taxon>Dethiosulfovibrio</taxon>
    </lineage>
</organism>
<keyword evidence="3" id="KW-1185">Reference proteome</keyword>
<dbReference type="STRING" id="561720.SAMN06275492_10191"/>
<proteinExistence type="predicted"/>
<dbReference type="EMBL" id="FXBB01000001">
    <property type="protein sequence ID" value="SMG09213.1"/>
    <property type="molecule type" value="Genomic_DNA"/>
</dbReference>
<evidence type="ECO:0000313" key="3">
    <source>
        <dbReference type="Proteomes" id="UP000193355"/>
    </source>
</evidence>
<feature type="signal peptide" evidence="1">
    <location>
        <begin position="1"/>
        <end position="21"/>
    </location>
</feature>
<gene>
    <name evidence="2" type="ORF">SAMN06275492_10191</name>
</gene>